<dbReference type="GO" id="GO:0043190">
    <property type="term" value="C:ATP-binding cassette (ABC) transporter complex"/>
    <property type="evidence" value="ECO:0007669"/>
    <property type="project" value="InterPro"/>
</dbReference>
<dbReference type="STRING" id="994573.T472_0201680"/>
<organism evidence="7 8">
    <name type="scientific">Youngiibacter fragilis 232.1</name>
    <dbReference type="NCBI Taxonomy" id="994573"/>
    <lineage>
        <taxon>Bacteria</taxon>
        <taxon>Bacillati</taxon>
        <taxon>Bacillota</taxon>
        <taxon>Clostridia</taxon>
        <taxon>Eubacteriales</taxon>
        <taxon>Clostridiaceae</taxon>
        <taxon>Youngiibacter</taxon>
    </lineage>
</organism>
<keyword evidence="4 5" id="KW-0732">Signal</keyword>
<dbReference type="GO" id="GO:1904680">
    <property type="term" value="F:peptide transmembrane transporter activity"/>
    <property type="evidence" value="ECO:0007669"/>
    <property type="project" value="TreeGrafter"/>
</dbReference>
<dbReference type="PANTHER" id="PTHR30290:SF10">
    <property type="entry name" value="PERIPLASMIC OLIGOPEPTIDE-BINDING PROTEIN-RELATED"/>
    <property type="match status" value="1"/>
</dbReference>
<reference evidence="7 8" key="1">
    <citation type="journal article" date="2014" name="Genome Announc.">
        <title>Genome Sequence of Youngiibacter fragilis, the Type Strain of the Genus Youngiibacter.</title>
        <authorList>
            <person name="Wawrik C.B."/>
            <person name="Callaghan A.V."/>
            <person name="Stamps B.W."/>
            <person name="Wawrik B."/>
        </authorList>
    </citation>
    <scope>NUCLEOTIDE SEQUENCE [LARGE SCALE GENOMIC DNA]</scope>
    <source>
        <strain evidence="7 8">232.1</strain>
    </source>
</reference>
<comment type="subcellular location">
    <subcellularLocation>
        <location evidence="1">Cell envelope</location>
    </subcellularLocation>
</comment>
<dbReference type="GO" id="GO:0042597">
    <property type="term" value="C:periplasmic space"/>
    <property type="evidence" value="ECO:0007669"/>
    <property type="project" value="UniProtKB-ARBA"/>
</dbReference>
<comment type="similarity">
    <text evidence="2">Belongs to the bacterial solute-binding protein 5 family.</text>
</comment>
<accession>V7IAG3</accession>
<keyword evidence="8" id="KW-1185">Reference proteome</keyword>
<evidence type="ECO:0000256" key="2">
    <source>
        <dbReference type="ARBA" id="ARBA00005695"/>
    </source>
</evidence>
<dbReference type="PIRSF" id="PIRSF002741">
    <property type="entry name" value="MppA"/>
    <property type="match status" value="1"/>
</dbReference>
<dbReference type="PROSITE" id="PS51257">
    <property type="entry name" value="PROKAR_LIPOPROTEIN"/>
    <property type="match status" value="1"/>
</dbReference>
<feature type="chain" id="PRO_5038761810" evidence="5">
    <location>
        <begin position="20"/>
        <end position="539"/>
    </location>
</feature>
<evidence type="ECO:0000256" key="1">
    <source>
        <dbReference type="ARBA" id="ARBA00004196"/>
    </source>
</evidence>
<dbReference type="InterPro" id="IPR000914">
    <property type="entry name" value="SBP_5_dom"/>
</dbReference>
<feature type="signal peptide" evidence="5">
    <location>
        <begin position="1"/>
        <end position="19"/>
    </location>
</feature>
<evidence type="ECO:0000313" key="7">
    <source>
        <dbReference type="EMBL" id="ETA82334.1"/>
    </source>
</evidence>
<evidence type="ECO:0000313" key="8">
    <source>
        <dbReference type="Proteomes" id="UP000017747"/>
    </source>
</evidence>
<dbReference type="InterPro" id="IPR039424">
    <property type="entry name" value="SBP_5"/>
</dbReference>
<sequence length="539" mass="59132">MKKILVAALAAMMAVTALTGCGNKATPTTPVTPTTPTKAEIVVPGTPTKGGVLTVSLTASPKNLDPVKYTGTYESQIIQNVGDTLVSYKMDLSEVIPNLAKEWSISEDGKAYTFKLRDDVFFHPGKYQTGRKMVAEDIKYSLERSFKLSAMKRLDMIESVEVVNDYEVIVHLPEPNAVFLTALTNSGNIIVPKEEVEGWGDEFGNHLVGTGPFMMKEFKLDEEAVLVRNEKYWAQVPHLDGVTFKVITDMSQNANALRTGEVDFASGLTGEAVKVIREDANVKLLETPGLHVAYIYFNQVSGPTKDKKVREALIKAVDINELVKGVYQYGEAKPAALPLPPGSWGYDESLVSQVPTYDPAAAKKLLAEAGYADGFKTTLYISNTALRIKMGTILQQYFKTNLNVDLDVQASEWGTFSEIASKGNAEIFAMSWTWYPDPFFFLNKIFASSAIGSLGNGQGYSNPEVDKLLADALIATDQDERATMYKKALKLIVDDLPGIFYANENVTWGISPYVQGVVQRADGSIFLCNTEVNAWKVAK</sequence>
<dbReference type="RefSeq" id="WP_023383476.1">
    <property type="nucleotide sequence ID" value="NZ_AXUN02000026.1"/>
</dbReference>
<dbReference type="Pfam" id="PF00496">
    <property type="entry name" value="SBP_bac_5"/>
    <property type="match status" value="1"/>
</dbReference>
<evidence type="ECO:0000256" key="5">
    <source>
        <dbReference type="SAM" id="SignalP"/>
    </source>
</evidence>
<dbReference type="AlphaFoldDB" id="V7IAG3"/>
<name>V7IAG3_9CLOT</name>
<feature type="domain" description="Solute-binding protein family 5" evidence="6">
    <location>
        <begin position="94"/>
        <end position="451"/>
    </location>
</feature>
<dbReference type="SUPFAM" id="SSF53850">
    <property type="entry name" value="Periplasmic binding protein-like II"/>
    <property type="match status" value="1"/>
</dbReference>
<dbReference type="GO" id="GO:0030313">
    <property type="term" value="C:cell envelope"/>
    <property type="evidence" value="ECO:0007669"/>
    <property type="project" value="UniProtKB-SubCell"/>
</dbReference>
<dbReference type="PANTHER" id="PTHR30290">
    <property type="entry name" value="PERIPLASMIC BINDING COMPONENT OF ABC TRANSPORTER"/>
    <property type="match status" value="1"/>
</dbReference>
<dbReference type="EMBL" id="AXUN02000026">
    <property type="protein sequence ID" value="ETA82334.1"/>
    <property type="molecule type" value="Genomic_DNA"/>
</dbReference>
<keyword evidence="3" id="KW-0813">Transport</keyword>
<dbReference type="InterPro" id="IPR030678">
    <property type="entry name" value="Peptide/Ni-bd"/>
</dbReference>
<dbReference type="Proteomes" id="UP000017747">
    <property type="component" value="Unassembled WGS sequence"/>
</dbReference>
<protein>
    <submittedName>
        <fullName evidence="7">Peptide ABC transporter substrate-binding protein</fullName>
    </submittedName>
</protein>
<proteinExistence type="inferred from homology"/>
<dbReference type="GO" id="GO:0015833">
    <property type="term" value="P:peptide transport"/>
    <property type="evidence" value="ECO:0007669"/>
    <property type="project" value="TreeGrafter"/>
</dbReference>
<dbReference type="OrthoDB" id="9772924at2"/>
<comment type="caution">
    <text evidence="7">The sequence shown here is derived from an EMBL/GenBank/DDBJ whole genome shotgun (WGS) entry which is preliminary data.</text>
</comment>
<dbReference type="CDD" id="cd00995">
    <property type="entry name" value="PBP2_NikA_DppA_OppA_like"/>
    <property type="match status" value="1"/>
</dbReference>
<dbReference type="Gene3D" id="3.10.105.10">
    <property type="entry name" value="Dipeptide-binding Protein, Domain 3"/>
    <property type="match status" value="1"/>
</dbReference>
<evidence type="ECO:0000256" key="4">
    <source>
        <dbReference type="ARBA" id="ARBA00022729"/>
    </source>
</evidence>
<evidence type="ECO:0000259" key="6">
    <source>
        <dbReference type="Pfam" id="PF00496"/>
    </source>
</evidence>
<dbReference type="Gene3D" id="3.90.76.10">
    <property type="entry name" value="Dipeptide-binding Protein, Domain 1"/>
    <property type="match status" value="1"/>
</dbReference>
<dbReference type="Gene3D" id="3.40.190.10">
    <property type="entry name" value="Periplasmic binding protein-like II"/>
    <property type="match status" value="1"/>
</dbReference>
<dbReference type="PATRIC" id="fig|994573.3.peg.316"/>
<gene>
    <name evidence="7" type="ORF">T472_0201680</name>
</gene>
<evidence type="ECO:0000256" key="3">
    <source>
        <dbReference type="ARBA" id="ARBA00022448"/>
    </source>
</evidence>
<dbReference type="eggNOG" id="COG0747">
    <property type="taxonomic scope" value="Bacteria"/>
</dbReference>